<feature type="transmembrane region" description="Helical" evidence="1">
    <location>
        <begin position="95"/>
        <end position="111"/>
    </location>
</feature>
<name>A0A482INV2_9BURK</name>
<feature type="transmembrane region" description="Helical" evidence="1">
    <location>
        <begin position="146"/>
        <end position="165"/>
    </location>
</feature>
<dbReference type="OrthoDB" id="8958423at2"/>
<accession>A0A482INV2</accession>
<dbReference type="AlphaFoldDB" id="A0A482INV2"/>
<evidence type="ECO:0000313" key="3">
    <source>
        <dbReference type="Proteomes" id="UP000253772"/>
    </source>
</evidence>
<proteinExistence type="predicted"/>
<feature type="transmembrane region" description="Helical" evidence="1">
    <location>
        <begin position="188"/>
        <end position="214"/>
    </location>
</feature>
<keyword evidence="1" id="KW-0812">Transmembrane</keyword>
<feature type="transmembrane region" description="Helical" evidence="1">
    <location>
        <begin position="68"/>
        <end position="88"/>
    </location>
</feature>
<feature type="transmembrane region" description="Helical" evidence="1">
    <location>
        <begin position="314"/>
        <end position="336"/>
    </location>
</feature>
<feature type="transmembrane region" description="Helical" evidence="1">
    <location>
        <begin position="117"/>
        <end position="139"/>
    </location>
</feature>
<reference evidence="2 3" key="1">
    <citation type="submission" date="2019-03" db="EMBL/GenBank/DDBJ databases">
        <title>Comparative insights into the high quality Complete genome sequence of highly metal resistant Cupriavidus metallidurans strain BS1 isolated from a gold-copper mine.</title>
        <authorList>
            <person name="Mazhar H.S."/>
            <person name="Rensing C."/>
        </authorList>
    </citation>
    <scope>NUCLEOTIDE SEQUENCE [LARGE SCALE GENOMIC DNA]</scope>
    <source>
        <strain evidence="2 3">BS1</strain>
    </source>
</reference>
<sequence>MSTDAGASAAATAATAARSRRALRLAIGTALCLATSFGFQWAIPMVAPVLAVFLFATVGRPLPAKAGLALALLVIATTGTGLLLIPFLRHAPLSGVLMTALGLFLAFRYGLRGGNGLVSTFLVAGIALISVAGTADMGLALSVIGALARGLLLGVVMLAVCHWLIPEPGTATPAAKPPAPVASDADWMAWRATLVVMPAFLLAMADPAGYLPIVMKAVSLGRQSCTTARSAATELLGSTLLGGLLAILFWFALGLSVNLWMFFLWTILFALVVARRLFAIRPTRATPGFWLNSLVTMIILLGQSVEDSAAGKDVYHAFAVRMGLFIGVSLYGVFMLRWLDHRRQRTVSTASPAI</sequence>
<feature type="transmembrane region" description="Helical" evidence="1">
    <location>
        <begin position="235"/>
        <end position="253"/>
    </location>
</feature>
<gene>
    <name evidence="2" type="ORF">DDF84_007870</name>
</gene>
<dbReference type="RefSeq" id="WP_017513285.1">
    <property type="nucleotide sequence ID" value="NZ_CP037900.1"/>
</dbReference>
<keyword evidence="1" id="KW-1133">Transmembrane helix</keyword>
<organism evidence="2 3">
    <name type="scientific">Cupriavidus metallidurans</name>
    <dbReference type="NCBI Taxonomy" id="119219"/>
    <lineage>
        <taxon>Bacteria</taxon>
        <taxon>Pseudomonadati</taxon>
        <taxon>Pseudomonadota</taxon>
        <taxon>Betaproteobacteria</taxon>
        <taxon>Burkholderiales</taxon>
        <taxon>Burkholderiaceae</taxon>
        <taxon>Cupriavidus</taxon>
    </lineage>
</organism>
<dbReference type="InterPro" id="IPR022604">
    <property type="entry name" value="DUF2955"/>
</dbReference>
<dbReference type="EMBL" id="CP037900">
    <property type="protein sequence ID" value="QBP09682.1"/>
    <property type="molecule type" value="Genomic_DNA"/>
</dbReference>
<evidence type="ECO:0000313" key="2">
    <source>
        <dbReference type="EMBL" id="QBP09682.1"/>
    </source>
</evidence>
<keyword evidence="1" id="KW-0472">Membrane</keyword>
<feature type="transmembrane region" description="Helical" evidence="1">
    <location>
        <begin position="25"/>
        <end position="56"/>
    </location>
</feature>
<feature type="transmembrane region" description="Helical" evidence="1">
    <location>
        <begin position="285"/>
        <end position="302"/>
    </location>
</feature>
<dbReference type="Pfam" id="PF11168">
    <property type="entry name" value="DUF2955"/>
    <property type="match status" value="1"/>
</dbReference>
<protein>
    <submittedName>
        <fullName evidence="2">DUF2955 domain-containing protein</fullName>
    </submittedName>
</protein>
<dbReference type="Proteomes" id="UP000253772">
    <property type="component" value="Chromosome c1"/>
</dbReference>
<evidence type="ECO:0000256" key="1">
    <source>
        <dbReference type="SAM" id="Phobius"/>
    </source>
</evidence>
<feature type="transmembrane region" description="Helical" evidence="1">
    <location>
        <begin position="259"/>
        <end position="278"/>
    </location>
</feature>